<dbReference type="PANTHER" id="PTHR30032">
    <property type="entry name" value="N-ACETYLMURAMOYL-L-ALANINE AMIDASE-RELATED"/>
    <property type="match status" value="1"/>
</dbReference>
<name>A0A1G9QNR9_9FIRM</name>
<sequence>MQRHKGAIVLTSILVSVSMPVSAMSPRSVIDSNEQEKITKLKETIYEKFNGRYAKNIAMLNDPKNSGKVAYNIKIASSLQELESASNLLSYAQFEKEFDKLYESLDYGEKIVLRYTSYGRHIDEETLVDYNVNKYNGSEQEVSWSILEDGKKIGRIPLSPDTETGDVRYITVKIGDTKLDLSRPIFRQKNGYYIDKNGDGIKRVNDLQIETKESLPNGIVDGYYEDSSNPIKDCDKIEDTEAIIKSADESTSTNYTVSDIYDTKAYRLNMKGNELFNYIDSVDGKENYTVSINGISSTTAYSHPMYIDYTNEDDLVIKYIDNDKVVEAKDLSAISFIIGYRNNDKKYIKDEYIIKPSRNAGLENILNILTQKNKTRTFAGMDRYLTSTQVSKNGWKNGSEDLVIVSGDNNALVDGLTATPLAASMNAPILLTKKDEIPQCVIDEIDRLGVKNVYIVGGYNSVSKEVSDKLYRYYGKNVNRIEGNDRYETSIAVGESVAKKSKSKVDTFVVGGNGMADALSISSVAGSKTSPIILTKSNGLSSDAKHFLSSYSNDAYTVGGKNNISNQVIIDILKLNIDHKNLSGENRQDTNASVIREFYSENKELFENGSVVFSKSEDASLVDALGAGALASNIDAPIVLASNELSEEQENVLTMIKNKDKAIEVGYGISSNVLERFFHINR</sequence>
<dbReference type="Gene3D" id="3.40.50.12090">
    <property type="match status" value="2"/>
</dbReference>
<evidence type="ECO:0000313" key="2">
    <source>
        <dbReference type="EMBL" id="SDM12613.1"/>
    </source>
</evidence>
<accession>A0A1G9QNR9</accession>
<evidence type="ECO:0000256" key="1">
    <source>
        <dbReference type="SAM" id="SignalP"/>
    </source>
</evidence>
<dbReference type="RefSeq" id="WP_170139186.1">
    <property type="nucleotide sequence ID" value="NZ_FNGW01000005.1"/>
</dbReference>
<dbReference type="EMBL" id="FNGW01000005">
    <property type="protein sequence ID" value="SDM12613.1"/>
    <property type="molecule type" value="Genomic_DNA"/>
</dbReference>
<keyword evidence="3" id="KW-1185">Reference proteome</keyword>
<dbReference type="InterPro" id="IPR007253">
    <property type="entry name" value="Cell_wall-bd_2"/>
</dbReference>
<dbReference type="Pfam" id="PF04122">
    <property type="entry name" value="CW_binding_2"/>
    <property type="match status" value="3"/>
</dbReference>
<protein>
    <submittedName>
        <fullName evidence="2">Putative cell wall binding repeat 2</fullName>
    </submittedName>
</protein>
<feature type="signal peptide" evidence="1">
    <location>
        <begin position="1"/>
        <end position="23"/>
    </location>
</feature>
<dbReference type="InterPro" id="IPR051922">
    <property type="entry name" value="Bact_Sporulation_Assoc"/>
</dbReference>
<dbReference type="Proteomes" id="UP000199068">
    <property type="component" value="Unassembled WGS sequence"/>
</dbReference>
<keyword evidence="1" id="KW-0732">Signal</keyword>
<gene>
    <name evidence="2" type="ORF">SAMN04515677_105300</name>
</gene>
<dbReference type="AlphaFoldDB" id="A0A1G9QNR9"/>
<evidence type="ECO:0000313" key="3">
    <source>
        <dbReference type="Proteomes" id="UP000199068"/>
    </source>
</evidence>
<reference evidence="2 3" key="1">
    <citation type="submission" date="2016-10" db="EMBL/GenBank/DDBJ databases">
        <authorList>
            <person name="de Groot N.N."/>
        </authorList>
    </citation>
    <scope>NUCLEOTIDE SEQUENCE [LARGE SCALE GENOMIC DNA]</scope>
    <source>
        <strain evidence="2 3">DSM 797</strain>
    </source>
</reference>
<dbReference type="STRING" id="1121325.SAMN04515677_105300"/>
<feature type="chain" id="PRO_5011781812" evidence="1">
    <location>
        <begin position="24"/>
        <end position="682"/>
    </location>
</feature>
<organism evidence="2 3">
    <name type="scientific">Romboutsia lituseburensis DSM 797</name>
    <dbReference type="NCBI Taxonomy" id="1121325"/>
    <lineage>
        <taxon>Bacteria</taxon>
        <taxon>Bacillati</taxon>
        <taxon>Bacillota</taxon>
        <taxon>Clostridia</taxon>
        <taxon>Peptostreptococcales</taxon>
        <taxon>Peptostreptococcaceae</taxon>
        <taxon>Romboutsia</taxon>
    </lineage>
</organism>
<proteinExistence type="predicted"/>
<dbReference type="PANTHER" id="PTHR30032:SF8">
    <property type="entry name" value="GERMINATION-SPECIFIC N-ACETYLMURAMOYL-L-ALANINE AMIDASE"/>
    <property type="match status" value="1"/>
</dbReference>